<comment type="caution">
    <text evidence="1">The sequence shown here is derived from an EMBL/GenBank/DDBJ whole genome shotgun (WGS) entry which is preliminary data.</text>
</comment>
<reference evidence="1 2" key="1">
    <citation type="submission" date="2020-02" db="EMBL/GenBank/DDBJ databases">
        <title>Draft genome sequence of Haematococcus lacustris strain NIES-144.</title>
        <authorList>
            <person name="Morimoto D."/>
            <person name="Nakagawa S."/>
            <person name="Yoshida T."/>
            <person name="Sawayama S."/>
        </authorList>
    </citation>
    <scope>NUCLEOTIDE SEQUENCE [LARGE SCALE GENOMIC DNA]</scope>
    <source>
        <strain evidence="1 2">NIES-144</strain>
    </source>
</reference>
<organism evidence="1 2">
    <name type="scientific">Haematococcus lacustris</name>
    <name type="common">Green alga</name>
    <name type="synonym">Haematococcus pluvialis</name>
    <dbReference type="NCBI Taxonomy" id="44745"/>
    <lineage>
        <taxon>Eukaryota</taxon>
        <taxon>Viridiplantae</taxon>
        <taxon>Chlorophyta</taxon>
        <taxon>core chlorophytes</taxon>
        <taxon>Chlorophyceae</taxon>
        <taxon>CS clade</taxon>
        <taxon>Chlamydomonadales</taxon>
        <taxon>Haematococcaceae</taxon>
        <taxon>Haematococcus</taxon>
    </lineage>
</organism>
<name>A0A699YR77_HAELA</name>
<accession>A0A699YR77</accession>
<gene>
    <name evidence="1" type="ORF">HaLaN_04564</name>
</gene>
<keyword evidence="2" id="KW-1185">Reference proteome</keyword>
<evidence type="ECO:0000313" key="1">
    <source>
        <dbReference type="EMBL" id="GFH09426.1"/>
    </source>
</evidence>
<dbReference type="EMBL" id="BLLF01000233">
    <property type="protein sequence ID" value="GFH09426.1"/>
    <property type="molecule type" value="Genomic_DNA"/>
</dbReference>
<proteinExistence type="predicted"/>
<protein>
    <submittedName>
        <fullName evidence="1">Uncharacterized protein</fullName>
    </submittedName>
</protein>
<dbReference type="AlphaFoldDB" id="A0A699YR77"/>
<sequence>MEPRLASPLQKRAHMPQCKKATHLKAALERPIAQNVTVRVPGRLPVTVGASSSGAQASVTALACASECYDVVQM</sequence>
<dbReference type="Proteomes" id="UP000485058">
    <property type="component" value="Unassembled WGS sequence"/>
</dbReference>
<evidence type="ECO:0000313" key="2">
    <source>
        <dbReference type="Proteomes" id="UP000485058"/>
    </source>
</evidence>